<name>A0A4U5MUB1_STECR</name>
<gene>
    <name evidence="1" type="ORF">L596_020685</name>
</gene>
<organism evidence="1 2">
    <name type="scientific">Steinernema carpocapsae</name>
    <name type="common">Entomopathogenic nematode</name>
    <dbReference type="NCBI Taxonomy" id="34508"/>
    <lineage>
        <taxon>Eukaryota</taxon>
        <taxon>Metazoa</taxon>
        <taxon>Ecdysozoa</taxon>
        <taxon>Nematoda</taxon>
        <taxon>Chromadorea</taxon>
        <taxon>Rhabditida</taxon>
        <taxon>Tylenchina</taxon>
        <taxon>Panagrolaimomorpha</taxon>
        <taxon>Strongyloidoidea</taxon>
        <taxon>Steinernematidae</taxon>
        <taxon>Steinernema</taxon>
    </lineage>
</organism>
<evidence type="ECO:0000313" key="1">
    <source>
        <dbReference type="EMBL" id="TKR73369.1"/>
    </source>
</evidence>
<sequence>MGDQRLRTWPQSRAILICTSMYMERVDANVDLNELSYYQDYIQVENLRRLSGGDFLRRERWSLMSCTPESPTRSPVIGT</sequence>
<dbReference type="Proteomes" id="UP000298663">
    <property type="component" value="Unassembled WGS sequence"/>
</dbReference>
<proteinExistence type="predicted"/>
<dbReference type="EMBL" id="AZBU02000006">
    <property type="protein sequence ID" value="TKR73369.1"/>
    <property type="molecule type" value="Genomic_DNA"/>
</dbReference>
<accession>A0A4U5MUB1</accession>
<keyword evidence="2" id="KW-1185">Reference proteome</keyword>
<evidence type="ECO:0000313" key="2">
    <source>
        <dbReference type="Proteomes" id="UP000298663"/>
    </source>
</evidence>
<reference evidence="1 2" key="1">
    <citation type="journal article" date="2015" name="Genome Biol.">
        <title>Comparative genomics of Steinernema reveals deeply conserved gene regulatory networks.</title>
        <authorList>
            <person name="Dillman A.R."/>
            <person name="Macchietto M."/>
            <person name="Porter C.F."/>
            <person name="Rogers A."/>
            <person name="Williams B."/>
            <person name="Antoshechkin I."/>
            <person name="Lee M.M."/>
            <person name="Goodwin Z."/>
            <person name="Lu X."/>
            <person name="Lewis E.E."/>
            <person name="Goodrich-Blair H."/>
            <person name="Stock S.P."/>
            <person name="Adams B.J."/>
            <person name="Sternberg P.W."/>
            <person name="Mortazavi A."/>
        </authorList>
    </citation>
    <scope>NUCLEOTIDE SEQUENCE [LARGE SCALE GENOMIC DNA]</scope>
    <source>
        <strain evidence="1 2">ALL</strain>
    </source>
</reference>
<reference evidence="1 2" key="2">
    <citation type="journal article" date="2019" name="G3 (Bethesda)">
        <title>Hybrid Assembly of the Genome of the Entomopathogenic Nematode Steinernema carpocapsae Identifies the X-Chromosome.</title>
        <authorList>
            <person name="Serra L."/>
            <person name="Macchietto M."/>
            <person name="Macias-Munoz A."/>
            <person name="McGill C.J."/>
            <person name="Rodriguez I.M."/>
            <person name="Rodriguez B."/>
            <person name="Murad R."/>
            <person name="Mortazavi A."/>
        </authorList>
    </citation>
    <scope>NUCLEOTIDE SEQUENCE [LARGE SCALE GENOMIC DNA]</scope>
    <source>
        <strain evidence="1 2">ALL</strain>
    </source>
</reference>
<comment type="caution">
    <text evidence="1">The sequence shown here is derived from an EMBL/GenBank/DDBJ whole genome shotgun (WGS) entry which is preliminary data.</text>
</comment>
<dbReference type="AlphaFoldDB" id="A0A4U5MUB1"/>
<protein>
    <submittedName>
        <fullName evidence="1">Uncharacterized protein</fullName>
    </submittedName>
</protein>